<dbReference type="Proteomes" id="UP000272316">
    <property type="component" value="Chromosome"/>
</dbReference>
<proteinExistence type="predicted"/>
<dbReference type="InterPro" id="IPR036895">
    <property type="entry name" value="Uracil-DNA_glycosylase-like_sf"/>
</dbReference>
<name>A0A3G8ZFU6_9FLAO</name>
<dbReference type="EMBL" id="CP034160">
    <property type="protein sequence ID" value="AZI56088.1"/>
    <property type="molecule type" value="Genomic_DNA"/>
</dbReference>
<dbReference type="RefSeq" id="WP_124986882.1">
    <property type="nucleotide sequence ID" value="NZ_CP034160.1"/>
</dbReference>
<organism evidence="1 2">
    <name type="scientific">Epilithonimonas vandammei</name>
    <dbReference type="NCBI Taxonomy" id="2487072"/>
    <lineage>
        <taxon>Bacteria</taxon>
        <taxon>Pseudomonadati</taxon>
        <taxon>Bacteroidota</taxon>
        <taxon>Flavobacteriia</taxon>
        <taxon>Flavobacteriales</taxon>
        <taxon>Weeksellaceae</taxon>
        <taxon>Chryseobacterium group</taxon>
        <taxon>Epilithonimonas</taxon>
    </lineage>
</organism>
<protein>
    <recommendedName>
        <fullName evidence="3">Uracil-DNA glycosylase-like domain-containing protein</fullName>
    </recommendedName>
</protein>
<sequence length="233" mass="27644">MSDFETKRKKWLEEVAEGCHKLAITDKDNPDFYVFQSKSDFESPELLIIGANPGSFVKYIDSNPYKEKGYRDKNNLGYDSNQYIENENNPKWKINKPILKMFTEIDARKALENSVIMNAVYFNTAKITDLKKYRNGKDMIDFCTDKTREFIYEILKPKNILFLGIDAPKWMKVKFDRQTDTVLETDDKLFLIQSKQIESINHFLIYHPSMNQKFNSGKNLELKRNYFNEYFKK</sequence>
<evidence type="ECO:0008006" key="3">
    <source>
        <dbReference type="Google" id="ProtNLM"/>
    </source>
</evidence>
<evidence type="ECO:0000313" key="1">
    <source>
        <dbReference type="EMBL" id="AZI56088.1"/>
    </source>
</evidence>
<evidence type="ECO:0000313" key="2">
    <source>
        <dbReference type="Proteomes" id="UP000272316"/>
    </source>
</evidence>
<dbReference type="KEGG" id="eva:EIB75_12835"/>
<dbReference type="SUPFAM" id="SSF52141">
    <property type="entry name" value="Uracil-DNA glycosylase-like"/>
    <property type="match status" value="1"/>
</dbReference>
<dbReference type="AlphaFoldDB" id="A0A3G8ZFU6"/>
<reference evidence="2" key="1">
    <citation type="submission" date="2018-11" db="EMBL/GenBank/DDBJ databases">
        <title>Proposal to divide the Flavobacteriaceae and reorganize its genera based on Amino Acid Identity values calculated from whole genome sequences.</title>
        <authorList>
            <person name="Nicholson A.C."/>
            <person name="Gulvik C.A."/>
            <person name="Whitney A.M."/>
            <person name="Sheth M."/>
            <person name="Batra D."/>
            <person name="Pryor J."/>
            <person name="Bernardet J.-F."/>
            <person name="Hugo C."/>
            <person name="Kampfer P."/>
            <person name="Newman J.D."/>
            <person name="McQuiston J.R."/>
        </authorList>
    </citation>
    <scope>NUCLEOTIDE SEQUENCE [LARGE SCALE GENOMIC DNA]</scope>
    <source>
        <strain evidence="2">H6466</strain>
    </source>
</reference>
<gene>
    <name evidence="1" type="ORF">EIB75_12835</name>
</gene>
<accession>A0A3G8ZFU6</accession>